<feature type="signal peptide" evidence="1">
    <location>
        <begin position="1"/>
        <end position="18"/>
    </location>
</feature>
<evidence type="ECO:0000256" key="1">
    <source>
        <dbReference type="SAM" id="SignalP"/>
    </source>
</evidence>
<keyword evidence="1" id="KW-0732">Signal</keyword>
<proteinExistence type="predicted"/>
<sequence>MQFTPLFSLAISLALASAGLVQKRQFEGDVAILRVFDYNTTDCAGDEPTVTIGVGPLALDQCIPFSQGYWTVSYSYLESTEYASKLERDTLRLNLKGE</sequence>
<accession>A0ABR3WC57</accession>
<gene>
    <name evidence="2" type="ORF">Daus18300_010002</name>
</gene>
<protein>
    <submittedName>
        <fullName evidence="2">Uncharacterized protein</fullName>
    </submittedName>
</protein>
<name>A0ABR3WC57_9PEZI</name>
<dbReference type="Proteomes" id="UP001583177">
    <property type="component" value="Unassembled WGS sequence"/>
</dbReference>
<evidence type="ECO:0000313" key="3">
    <source>
        <dbReference type="Proteomes" id="UP001583177"/>
    </source>
</evidence>
<reference evidence="2 3" key="1">
    <citation type="journal article" date="2024" name="IMA Fungus">
        <title>IMA Genome - F19 : A genome assembly and annotation guide to empower mycologists, including annotated draft genome sequences of Ceratocystis pirilliformis, Diaporthe australafricana, Fusarium ophioides, Paecilomyces lecythidis, and Sporothrix stenoceras.</title>
        <authorList>
            <person name="Aylward J."/>
            <person name="Wilson A.M."/>
            <person name="Visagie C.M."/>
            <person name="Spraker J."/>
            <person name="Barnes I."/>
            <person name="Buitendag C."/>
            <person name="Ceriani C."/>
            <person name="Del Mar Angel L."/>
            <person name="du Plessis D."/>
            <person name="Fuchs T."/>
            <person name="Gasser K."/>
            <person name="Kramer D."/>
            <person name="Li W."/>
            <person name="Munsamy K."/>
            <person name="Piso A."/>
            <person name="Price J.L."/>
            <person name="Sonnekus B."/>
            <person name="Thomas C."/>
            <person name="van der Nest A."/>
            <person name="van Dijk A."/>
            <person name="van Heerden A."/>
            <person name="van Vuuren N."/>
            <person name="Yilmaz N."/>
            <person name="Duong T.A."/>
            <person name="van der Merwe N.A."/>
            <person name="Wingfield M.J."/>
            <person name="Wingfield B.D."/>
        </authorList>
    </citation>
    <scope>NUCLEOTIDE SEQUENCE [LARGE SCALE GENOMIC DNA]</scope>
    <source>
        <strain evidence="2 3">CMW 18300</strain>
    </source>
</reference>
<dbReference type="EMBL" id="JAWRVE010000106">
    <property type="protein sequence ID" value="KAL1858256.1"/>
    <property type="molecule type" value="Genomic_DNA"/>
</dbReference>
<evidence type="ECO:0000313" key="2">
    <source>
        <dbReference type="EMBL" id="KAL1858256.1"/>
    </source>
</evidence>
<feature type="chain" id="PRO_5045483536" evidence="1">
    <location>
        <begin position="19"/>
        <end position="98"/>
    </location>
</feature>
<comment type="caution">
    <text evidence="2">The sequence shown here is derived from an EMBL/GenBank/DDBJ whole genome shotgun (WGS) entry which is preliminary data.</text>
</comment>
<keyword evidence="3" id="KW-1185">Reference proteome</keyword>
<organism evidence="2 3">
    <name type="scientific">Diaporthe australafricana</name>
    <dbReference type="NCBI Taxonomy" id="127596"/>
    <lineage>
        <taxon>Eukaryota</taxon>
        <taxon>Fungi</taxon>
        <taxon>Dikarya</taxon>
        <taxon>Ascomycota</taxon>
        <taxon>Pezizomycotina</taxon>
        <taxon>Sordariomycetes</taxon>
        <taxon>Sordariomycetidae</taxon>
        <taxon>Diaporthales</taxon>
        <taxon>Diaporthaceae</taxon>
        <taxon>Diaporthe</taxon>
    </lineage>
</organism>